<feature type="transmembrane region" description="Helical" evidence="2">
    <location>
        <begin position="164"/>
        <end position="183"/>
    </location>
</feature>
<evidence type="ECO:0000256" key="2">
    <source>
        <dbReference type="SAM" id="Phobius"/>
    </source>
</evidence>
<feature type="transmembrane region" description="Helical" evidence="2">
    <location>
        <begin position="118"/>
        <end position="144"/>
    </location>
</feature>
<proteinExistence type="predicted"/>
<name>A0A9P7K018_9AGAM</name>
<feature type="region of interest" description="Disordered" evidence="1">
    <location>
        <begin position="334"/>
        <end position="357"/>
    </location>
</feature>
<keyword evidence="2" id="KW-0472">Membrane</keyword>
<dbReference type="AlphaFoldDB" id="A0A9P7K018"/>
<feature type="transmembrane region" description="Helical" evidence="2">
    <location>
        <begin position="20"/>
        <end position="42"/>
    </location>
</feature>
<protein>
    <recommendedName>
        <fullName evidence="5">Transmembrane protein</fullName>
    </recommendedName>
</protein>
<evidence type="ECO:0008006" key="5">
    <source>
        <dbReference type="Google" id="ProtNLM"/>
    </source>
</evidence>
<reference evidence="3" key="1">
    <citation type="journal article" date="2020" name="New Phytol.">
        <title>Comparative genomics reveals dynamic genome evolution in host specialist ectomycorrhizal fungi.</title>
        <authorList>
            <person name="Lofgren L.A."/>
            <person name="Nguyen N.H."/>
            <person name="Vilgalys R."/>
            <person name="Ruytinx J."/>
            <person name="Liao H.L."/>
            <person name="Branco S."/>
            <person name="Kuo A."/>
            <person name="LaButti K."/>
            <person name="Lipzen A."/>
            <person name="Andreopoulos W."/>
            <person name="Pangilinan J."/>
            <person name="Riley R."/>
            <person name="Hundley H."/>
            <person name="Na H."/>
            <person name="Barry K."/>
            <person name="Grigoriev I.V."/>
            <person name="Stajich J.E."/>
            <person name="Kennedy P.G."/>
        </authorList>
    </citation>
    <scope>NUCLEOTIDE SEQUENCE</scope>
    <source>
        <strain evidence="3">FC423</strain>
    </source>
</reference>
<feature type="transmembrane region" description="Helical" evidence="2">
    <location>
        <begin position="49"/>
        <end position="73"/>
    </location>
</feature>
<feature type="transmembrane region" description="Helical" evidence="2">
    <location>
        <begin position="85"/>
        <end position="106"/>
    </location>
</feature>
<dbReference type="Proteomes" id="UP000823399">
    <property type="component" value="Unassembled WGS sequence"/>
</dbReference>
<comment type="caution">
    <text evidence="3">The sequence shown here is derived from an EMBL/GenBank/DDBJ whole genome shotgun (WGS) entry which is preliminary data.</text>
</comment>
<dbReference type="OrthoDB" id="3197626at2759"/>
<accession>A0A9P7K018</accession>
<evidence type="ECO:0000313" key="4">
    <source>
        <dbReference type="Proteomes" id="UP000823399"/>
    </source>
</evidence>
<evidence type="ECO:0000313" key="3">
    <source>
        <dbReference type="EMBL" id="KAG2118957.1"/>
    </source>
</evidence>
<keyword evidence="4" id="KW-1185">Reference proteome</keyword>
<keyword evidence="2" id="KW-1133">Transmembrane helix</keyword>
<evidence type="ECO:0000256" key="1">
    <source>
        <dbReference type="SAM" id="MobiDB-lite"/>
    </source>
</evidence>
<dbReference type="EMBL" id="JABBWM010000003">
    <property type="protein sequence ID" value="KAG2118957.1"/>
    <property type="molecule type" value="Genomic_DNA"/>
</dbReference>
<dbReference type="RefSeq" id="XP_041299066.1">
    <property type="nucleotide sequence ID" value="XM_041440374.1"/>
</dbReference>
<gene>
    <name evidence="3" type="ORF">F5147DRAFT_757360</name>
</gene>
<feature type="region of interest" description="Disordered" evidence="1">
    <location>
        <begin position="258"/>
        <end position="295"/>
    </location>
</feature>
<keyword evidence="2" id="KW-0812">Transmembrane</keyword>
<organism evidence="3 4">
    <name type="scientific">Suillus discolor</name>
    <dbReference type="NCBI Taxonomy" id="1912936"/>
    <lineage>
        <taxon>Eukaryota</taxon>
        <taxon>Fungi</taxon>
        <taxon>Dikarya</taxon>
        <taxon>Basidiomycota</taxon>
        <taxon>Agaricomycotina</taxon>
        <taxon>Agaricomycetes</taxon>
        <taxon>Agaricomycetidae</taxon>
        <taxon>Boletales</taxon>
        <taxon>Suillineae</taxon>
        <taxon>Suillaceae</taxon>
        <taxon>Suillus</taxon>
    </lineage>
</organism>
<sequence length="357" mass="39776">MVDWKTSKEIKAEGIAFTKVVYVLFGIYIWEICTTGGFELSVFLGRRKLAWPLVFFFLCRYSMLFAFIGLIIFVNISTKIDCNAVYTFTFVAGNLTILSASTSLMIRTMTLWEWERRAVLSMLALSFGKCAILIGTIMTVQASWDSQAGACIVVRTNHILLNLNYAYTMSFDFLILVMTLFVLRKRFRHEDLSGLLRRDGLVYFLITSTCNTVPAVLAALNFNNEMNVIAMVPAAAVSAITACRVFIHLDAYNKGDGEKPHNNPLSVNHNSTSPSVSPRSPSSSPGPVSFLPLPSPKTTTLGIRATMGTVDSFGKLRRSNYNAFQPTTIRQEEVPLRANYERDLTSVDSESDSKSSR</sequence>
<feature type="transmembrane region" description="Helical" evidence="2">
    <location>
        <begin position="203"/>
        <end position="222"/>
    </location>
</feature>
<feature type="transmembrane region" description="Helical" evidence="2">
    <location>
        <begin position="228"/>
        <end position="247"/>
    </location>
</feature>
<dbReference type="GeneID" id="64702633"/>
<feature type="compositionally biased region" description="Low complexity" evidence="1">
    <location>
        <begin position="271"/>
        <end position="292"/>
    </location>
</feature>